<evidence type="ECO:0000259" key="1">
    <source>
        <dbReference type="Pfam" id="PF00144"/>
    </source>
</evidence>
<dbReference type="Gene3D" id="3.40.710.10">
    <property type="entry name" value="DD-peptidase/beta-lactamase superfamily"/>
    <property type="match status" value="1"/>
</dbReference>
<dbReference type="AlphaFoldDB" id="A0AAX3X0R9"/>
<dbReference type="PANTHER" id="PTHR46825:SF8">
    <property type="entry name" value="BETA-LACTAMASE-RELATED"/>
    <property type="match status" value="1"/>
</dbReference>
<dbReference type="GO" id="GO:0016787">
    <property type="term" value="F:hydrolase activity"/>
    <property type="evidence" value="ECO:0007669"/>
    <property type="project" value="UniProtKB-KW"/>
</dbReference>
<dbReference type="Pfam" id="PF00144">
    <property type="entry name" value="Beta-lactamase"/>
    <property type="match status" value="1"/>
</dbReference>
<dbReference type="Proteomes" id="UP001178322">
    <property type="component" value="Chromosome"/>
</dbReference>
<dbReference type="PANTHER" id="PTHR46825">
    <property type="entry name" value="D-ALANYL-D-ALANINE-CARBOXYPEPTIDASE/ENDOPEPTIDASE AMPH"/>
    <property type="match status" value="1"/>
</dbReference>
<feature type="domain" description="Beta-lactamase-related" evidence="1">
    <location>
        <begin position="50"/>
        <end position="321"/>
    </location>
</feature>
<dbReference type="InterPro" id="IPR001466">
    <property type="entry name" value="Beta-lactam-related"/>
</dbReference>
<sequence>MFEISNETLRLIKRAYRGKEHLKLTVGYLRDNHSVIKIFNENGELHSPEKYQYEIGSITKTFTASLLSKYVFEKKMSINDSIQKYIEGVKGEDYYPTLLRLATHSSGYSASLPLNKREYSGLFLDLIIGGGNLNKNNPLHMDFNNMKMLIEKNKLKEMDYSWKYSNFGISLIGYGLGIVSGSGYWDTMNDFLHNELGLSDTYLGTSNNNLHGYDRKNNDCGNWKWNKENLISPAGAISSTADDLLKYAKINIYEDKPYLSLCHKKHGNGTKKYDMGLGWWLLKNNNNVILHGGGTGCFSSFLGIDKEKKVASVVLANYRLGRNDDEKIGISLLESLQKSVISK</sequence>
<evidence type="ECO:0000313" key="3">
    <source>
        <dbReference type="Proteomes" id="UP001178322"/>
    </source>
</evidence>
<evidence type="ECO:0000313" key="2">
    <source>
        <dbReference type="EMBL" id="WHY52992.1"/>
    </source>
</evidence>
<dbReference type="InterPro" id="IPR050491">
    <property type="entry name" value="AmpC-like"/>
</dbReference>
<gene>
    <name evidence="2" type="ORF">QNH24_07045</name>
</gene>
<keyword evidence="2" id="KW-0378">Hydrolase</keyword>
<proteinExistence type="predicted"/>
<name>A0AAX3X0R9_9BACI</name>
<protein>
    <submittedName>
        <fullName evidence="2">Serine hydrolase domain-containing protein</fullName>
        <ecNumber evidence="2">3.1.1.103</ecNumber>
    </submittedName>
</protein>
<dbReference type="EMBL" id="CP126101">
    <property type="protein sequence ID" value="WHY52992.1"/>
    <property type="molecule type" value="Genomic_DNA"/>
</dbReference>
<dbReference type="RefSeq" id="WP_283871371.1">
    <property type="nucleotide sequence ID" value="NZ_CP126101.1"/>
</dbReference>
<dbReference type="SUPFAM" id="SSF56601">
    <property type="entry name" value="beta-lactamase/transpeptidase-like"/>
    <property type="match status" value="1"/>
</dbReference>
<reference evidence="2" key="1">
    <citation type="submission" date="2023-05" db="EMBL/GenBank/DDBJ databases">
        <title>Comparative genomics of Bacillaceae isolates and their secondary metabolite potential.</title>
        <authorList>
            <person name="Song L."/>
            <person name="Nielsen L.J."/>
            <person name="Mohite O."/>
            <person name="Xu X."/>
            <person name="Weber T."/>
            <person name="Kovacs A.T."/>
        </authorList>
    </citation>
    <scope>NUCLEOTIDE SEQUENCE</scope>
    <source>
        <strain evidence="2">LY1</strain>
    </source>
</reference>
<organism evidence="2 3">
    <name type="scientific">Lysinibacillus pakistanensis</name>
    <dbReference type="NCBI Taxonomy" id="759811"/>
    <lineage>
        <taxon>Bacteria</taxon>
        <taxon>Bacillati</taxon>
        <taxon>Bacillota</taxon>
        <taxon>Bacilli</taxon>
        <taxon>Bacillales</taxon>
        <taxon>Bacillaceae</taxon>
        <taxon>Lysinibacillus</taxon>
    </lineage>
</organism>
<dbReference type="InterPro" id="IPR012338">
    <property type="entry name" value="Beta-lactam/transpept-like"/>
</dbReference>
<accession>A0AAX3X0R9</accession>
<dbReference type="EC" id="3.1.1.103" evidence="2"/>